<dbReference type="GO" id="GO:0020037">
    <property type="term" value="F:heme binding"/>
    <property type="evidence" value="ECO:0007669"/>
    <property type="project" value="InterPro"/>
</dbReference>
<dbReference type="PANTHER" id="PTHR47955">
    <property type="entry name" value="CYTOCHROME P450 FAMILY 71 PROTEIN"/>
    <property type="match status" value="1"/>
</dbReference>
<dbReference type="InterPro" id="IPR036396">
    <property type="entry name" value="Cyt_P450_sf"/>
</dbReference>
<dbReference type="GO" id="GO:0016705">
    <property type="term" value="F:oxidoreductase activity, acting on paired donors, with incorporation or reduction of molecular oxygen"/>
    <property type="evidence" value="ECO:0007669"/>
    <property type="project" value="InterPro"/>
</dbReference>
<proteinExistence type="inferred from homology"/>
<name>A0A3L6RNA0_PANMI</name>
<evidence type="ECO:0000256" key="6">
    <source>
        <dbReference type="ARBA" id="ARBA00023004"/>
    </source>
</evidence>
<sequence>MQPGPRLPPGPWQLPVIGSLHHLLLRRGLLPHHTMRDLALRHGPLMLLRICERAAAVVSSAEAAREVFKGHDAAFSQRPGSPGIDELSRHSQGVIFVPYGDH</sequence>
<dbReference type="EMBL" id="PQIB02000007">
    <property type="protein sequence ID" value="RLN07075.1"/>
    <property type="molecule type" value="Genomic_DNA"/>
</dbReference>
<dbReference type="AlphaFoldDB" id="A0A3L6RNA0"/>
<dbReference type="STRING" id="4540.A0A3L6RNA0"/>
<keyword evidence="4" id="KW-0479">Metal-binding</keyword>
<evidence type="ECO:0000256" key="1">
    <source>
        <dbReference type="ARBA" id="ARBA00001971"/>
    </source>
</evidence>
<evidence type="ECO:0000256" key="5">
    <source>
        <dbReference type="ARBA" id="ARBA00023002"/>
    </source>
</evidence>
<reference evidence="9" key="1">
    <citation type="journal article" date="2019" name="Nat. Commun.">
        <title>The genome of broomcorn millet.</title>
        <authorList>
            <person name="Zou C."/>
            <person name="Miki D."/>
            <person name="Li D."/>
            <person name="Tang Q."/>
            <person name="Xiao L."/>
            <person name="Rajput S."/>
            <person name="Deng P."/>
            <person name="Jia W."/>
            <person name="Huang R."/>
            <person name="Zhang M."/>
            <person name="Sun Y."/>
            <person name="Hu J."/>
            <person name="Fu X."/>
            <person name="Schnable P.S."/>
            <person name="Li F."/>
            <person name="Zhang H."/>
            <person name="Feng B."/>
            <person name="Zhu X."/>
            <person name="Liu R."/>
            <person name="Schnable J.C."/>
            <person name="Zhu J.-K."/>
            <person name="Zhang H."/>
        </authorList>
    </citation>
    <scope>NUCLEOTIDE SEQUENCE [LARGE SCALE GENOMIC DNA]</scope>
</reference>
<evidence type="ECO:0000256" key="2">
    <source>
        <dbReference type="ARBA" id="ARBA00010617"/>
    </source>
</evidence>
<comment type="cofactor">
    <cofactor evidence="1">
        <name>heme</name>
        <dbReference type="ChEBI" id="CHEBI:30413"/>
    </cofactor>
</comment>
<dbReference type="GO" id="GO:0004497">
    <property type="term" value="F:monooxygenase activity"/>
    <property type="evidence" value="ECO:0007669"/>
    <property type="project" value="UniProtKB-KW"/>
</dbReference>
<accession>A0A3L6RNA0</accession>
<keyword evidence="9" id="KW-1185">Reference proteome</keyword>
<evidence type="ECO:0000256" key="4">
    <source>
        <dbReference type="ARBA" id="ARBA00022723"/>
    </source>
</evidence>
<keyword evidence="6" id="KW-0408">Iron</keyword>
<keyword evidence="5" id="KW-0560">Oxidoreductase</keyword>
<dbReference type="Proteomes" id="UP000275267">
    <property type="component" value="Unassembled WGS sequence"/>
</dbReference>
<evidence type="ECO:0000313" key="9">
    <source>
        <dbReference type="Proteomes" id="UP000275267"/>
    </source>
</evidence>
<comment type="similarity">
    <text evidence="2">Belongs to the cytochrome P450 family.</text>
</comment>
<dbReference type="Pfam" id="PF00067">
    <property type="entry name" value="p450"/>
    <property type="match status" value="1"/>
</dbReference>
<evidence type="ECO:0000313" key="8">
    <source>
        <dbReference type="EMBL" id="RLN07075.1"/>
    </source>
</evidence>
<dbReference type="Gene3D" id="1.10.630.10">
    <property type="entry name" value="Cytochrome P450"/>
    <property type="match status" value="1"/>
</dbReference>
<evidence type="ECO:0000256" key="3">
    <source>
        <dbReference type="ARBA" id="ARBA00022617"/>
    </source>
</evidence>
<evidence type="ECO:0000256" key="7">
    <source>
        <dbReference type="ARBA" id="ARBA00023033"/>
    </source>
</evidence>
<dbReference type="GO" id="GO:0005506">
    <property type="term" value="F:iron ion binding"/>
    <property type="evidence" value="ECO:0007669"/>
    <property type="project" value="InterPro"/>
</dbReference>
<organism evidence="8 9">
    <name type="scientific">Panicum miliaceum</name>
    <name type="common">Proso millet</name>
    <name type="synonym">Broomcorn millet</name>
    <dbReference type="NCBI Taxonomy" id="4540"/>
    <lineage>
        <taxon>Eukaryota</taxon>
        <taxon>Viridiplantae</taxon>
        <taxon>Streptophyta</taxon>
        <taxon>Embryophyta</taxon>
        <taxon>Tracheophyta</taxon>
        <taxon>Spermatophyta</taxon>
        <taxon>Magnoliopsida</taxon>
        <taxon>Liliopsida</taxon>
        <taxon>Poales</taxon>
        <taxon>Poaceae</taxon>
        <taxon>PACMAD clade</taxon>
        <taxon>Panicoideae</taxon>
        <taxon>Panicodae</taxon>
        <taxon>Paniceae</taxon>
        <taxon>Panicinae</taxon>
        <taxon>Panicum</taxon>
        <taxon>Panicum sect. Panicum</taxon>
    </lineage>
</organism>
<dbReference type="InterPro" id="IPR001128">
    <property type="entry name" value="Cyt_P450"/>
</dbReference>
<dbReference type="PANTHER" id="PTHR47955:SF19">
    <property type="entry name" value="CYTOCHROME P450 71A9-LIKE ISOFORM X1"/>
    <property type="match status" value="1"/>
</dbReference>
<protein>
    <submittedName>
        <fullName evidence="8">Premnaspirodiene oxygenase-like</fullName>
    </submittedName>
</protein>
<comment type="caution">
    <text evidence="8">The sequence shown here is derived from an EMBL/GenBank/DDBJ whole genome shotgun (WGS) entry which is preliminary data.</text>
</comment>
<keyword evidence="3" id="KW-0349">Heme</keyword>
<dbReference type="SUPFAM" id="SSF48264">
    <property type="entry name" value="Cytochrome P450"/>
    <property type="match status" value="1"/>
</dbReference>
<dbReference type="OrthoDB" id="1470350at2759"/>
<gene>
    <name evidence="8" type="ORF">C2845_PM11G03940</name>
</gene>
<keyword evidence="7" id="KW-0503">Monooxygenase</keyword>